<accession>A0A914YPM5</accession>
<dbReference type="Pfam" id="PF01030">
    <property type="entry name" value="Recep_L_domain"/>
    <property type="match status" value="1"/>
</dbReference>
<proteinExistence type="predicted"/>
<feature type="domain" description="Receptor L-domain" evidence="1">
    <location>
        <begin position="54"/>
        <end position="171"/>
    </location>
</feature>
<keyword evidence="2" id="KW-1185">Reference proteome</keyword>
<protein>
    <submittedName>
        <fullName evidence="3">Receptor L-domain domain-containing protein</fullName>
    </submittedName>
</protein>
<dbReference type="AlphaFoldDB" id="A0A914YPM5"/>
<sequence>MCDIFFIHQFLAVVCTGTKPLIIHERYNDELNTAEHKKEYFEQYWYQLYEHLLGCEIIAGNLIIPHQHPVPFEMNHLNDAIANIQIVTGYIYIFDVNLPLNFKSLKMVYGNELFKYPESWSGYDAANEHYQKEYAIFVEKHNETILMPELRYIKNGHVGFKNSPSACVWNSTANLLDFGQFFDNSLKSNVYALDDETFKNCGGFSLTCSDPDCQKCFSNDAGYCQKTTKMMCGVCQGNDMVSEKFCNAPSSNDIQCCPQNSHGGCTKNANGEVDAFHCENGYYLEIDTKVPNTSRKCVKECNGRVINGTDICLANSNACPDYMFSYNSGKECSYHCPSGQEFDPIGNFDINDTQRVDPTFVKYWSGKNMCKRCRLMYDKVAKDFKDDCGIQCVIQSNSLSFVTILNLYPAITNVEDYDLKKLIPQVKFFEKKCRHIIGFLHIDQYSVGYPANAKRLIPEHFRVLTFATGLYGSIRIENTEGYWFAEPFRNLLVIEKPIKGKLVRDQEQFKEFAVTVRYNSDLRTVDLQRLLYVNGRIRVQYNPLYIPPRKLDPQDSTKVLPVFYHVKYSVSGANEIVEENGLDTTRTGKKVTYDSGCTDGHVSFYYKRCIKCGSDEFRTFEKRTPKADDIEELFAECTKKRDIRGVHISVVRDGEELALLCDDQCKTTCTDETPFTCYDGTAANKDKVLDCKGKELHGKNVKSCAGSAGTYPCPSGYTINSSDINSCVRCDSACRTCYGNQKDDNGMTIFAGTKLQVNGCRGKLLGELIVQHL</sequence>
<name>A0A914YPM5_9BILA</name>
<evidence type="ECO:0000313" key="2">
    <source>
        <dbReference type="Proteomes" id="UP000887577"/>
    </source>
</evidence>
<dbReference type="WBParaSite" id="PSU_v2.g21584.t1">
    <property type="protein sequence ID" value="PSU_v2.g21584.t1"/>
    <property type="gene ID" value="PSU_v2.g21584"/>
</dbReference>
<evidence type="ECO:0000259" key="1">
    <source>
        <dbReference type="Pfam" id="PF01030"/>
    </source>
</evidence>
<evidence type="ECO:0000313" key="3">
    <source>
        <dbReference type="WBParaSite" id="PSU_v2.g21584.t1"/>
    </source>
</evidence>
<dbReference type="Proteomes" id="UP000887577">
    <property type="component" value="Unplaced"/>
</dbReference>
<organism evidence="2 3">
    <name type="scientific">Panagrolaimus superbus</name>
    <dbReference type="NCBI Taxonomy" id="310955"/>
    <lineage>
        <taxon>Eukaryota</taxon>
        <taxon>Metazoa</taxon>
        <taxon>Ecdysozoa</taxon>
        <taxon>Nematoda</taxon>
        <taxon>Chromadorea</taxon>
        <taxon>Rhabditida</taxon>
        <taxon>Tylenchina</taxon>
        <taxon>Panagrolaimomorpha</taxon>
        <taxon>Panagrolaimoidea</taxon>
        <taxon>Panagrolaimidae</taxon>
        <taxon>Panagrolaimus</taxon>
    </lineage>
</organism>
<reference evidence="3" key="1">
    <citation type="submission" date="2022-11" db="UniProtKB">
        <authorList>
            <consortium name="WormBaseParasite"/>
        </authorList>
    </citation>
    <scope>IDENTIFICATION</scope>
</reference>
<dbReference type="InterPro" id="IPR000494">
    <property type="entry name" value="Rcpt_L-dom"/>
</dbReference>
<dbReference type="Gene3D" id="3.80.20.20">
    <property type="entry name" value="Receptor L-domain"/>
    <property type="match status" value="2"/>
</dbReference>
<dbReference type="SUPFAM" id="SSF52058">
    <property type="entry name" value="L domain-like"/>
    <property type="match status" value="2"/>
</dbReference>
<dbReference type="InterPro" id="IPR036941">
    <property type="entry name" value="Rcpt_L-dom_sf"/>
</dbReference>